<feature type="compositionally biased region" description="Low complexity" evidence="1">
    <location>
        <begin position="149"/>
        <end position="159"/>
    </location>
</feature>
<proteinExistence type="predicted"/>
<dbReference type="EMBL" id="JASCZI010000683">
    <property type="protein sequence ID" value="MED6112968.1"/>
    <property type="molecule type" value="Genomic_DNA"/>
</dbReference>
<sequence>MDQPQPLVIRLHPNAPVHERQDGVWFQSDSPVVFQHADISTMSELQAVFLYNLGGGFTQIRKVAYRYLQRQPDGRFVHLLVWLFNDEHVRVTFGFHRRLMPQHVMDFLVDVGRIPAGQPVAATPVRIAEPPAPEAEAAQGDSEEDDSDYATSTASSSDAPEGGDGGAETRSASCPRYILLAPPPIPRVGDVPCFFQQLDLDGGACSDPLNARMGNDYNTDGG</sequence>
<accession>A0ABU6QM94</accession>
<keyword evidence="3" id="KW-1185">Reference proteome</keyword>
<feature type="region of interest" description="Disordered" evidence="1">
    <location>
        <begin position="124"/>
        <end position="170"/>
    </location>
</feature>
<name>A0ABU6QM94_9FABA</name>
<organism evidence="2 3">
    <name type="scientific">Stylosanthes scabra</name>
    <dbReference type="NCBI Taxonomy" id="79078"/>
    <lineage>
        <taxon>Eukaryota</taxon>
        <taxon>Viridiplantae</taxon>
        <taxon>Streptophyta</taxon>
        <taxon>Embryophyta</taxon>
        <taxon>Tracheophyta</taxon>
        <taxon>Spermatophyta</taxon>
        <taxon>Magnoliopsida</taxon>
        <taxon>eudicotyledons</taxon>
        <taxon>Gunneridae</taxon>
        <taxon>Pentapetalae</taxon>
        <taxon>rosids</taxon>
        <taxon>fabids</taxon>
        <taxon>Fabales</taxon>
        <taxon>Fabaceae</taxon>
        <taxon>Papilionoideae</taxon>
        <taxon>50 kb inversion clade</taxon>
        <taxon>dalbergioids sensu lato</taxon>
        <taxon>Dalbergieae</taxon>
        <taxon>Pterocarpus clade</taxon>
        <taxon>Stylosanthes</taxon>
    </lineage>
</organism>
<gene>
    <name evidence="2" type="ORF">PIB30_066647</name>
</gene>
<evidence type="ECO:0000313" key="3">
    <source>
        <dbReference type="Proteomes" id="UP001341840"/>
    </source>
</evidence>
<evidence type="ECO:0000313" key="2">
    <source>
        <dbReference type="EMBL" id="MED6112968.1"/>
    </source>
</evidence>
<protein>
    <submittedName>
        <fullName evidence="2">Uncharacterized protein</fullName>
    </submittedName>
</protein>
<reference evidence="2 3" key="1">
    <citation type="journal article" date="2023" name="Plants (Basel)">
        <title>Bridging the Gap: Combining Genomics and Transcriptomics Approaches to Understand Stylosanthes scabra, an Orphan Legume from the Brazilian Caatinga.</title>
        <authorList>
            <person name="Ferreira-Neto J.R.C."/>
            <person name="da Silva M.D."/>
            <person name="Binneck E."/>
            <person name="de Melo N.F."/>
            <person name="da Silva R.H."/>
            <person name="de Melo A.L.T.M."/>
            <person name="Pandolfi V."/>
            <person name="Bustamante F.O."/>
            <person name="Brasileiro-Vidal A.C."/>
            <person name="Benko-Iseppon A.M."/>
        </authorList>
    </citation>
    <scope>NUCLEOTIDE SEQUENCE [LARGE SCALE GENOMIC DNA]</scope>
    <source>
        <tissue evidence="2">Leaves</tissue>
    </source>
</reference>
<comment type="caution">
    <text evidence="2">The sequence shown here is derived from an EMBL/GenBank/DDBJ whole genome shotgun (WGS) entry which is preliminary data.</text>
</comment>
<evidence type="ECO:0000256" key="1">
    <source>
        <dbReference type="SAM" id="MobiDB-lite"/>
    </source>
</evidence>
<dbReference type="Proteomes" id="UP001341840">
    <property type="component" value="Unassembled WGS sequence"/>
</dbReference>